<dbReference type="InterPro" id="IPR036291">
    <property type="entry name" value="NAD(P)-bd_dom_sf"/>
</dbReference>
<proteinExistence type="inferred from homology"/>
<dbReference type="PANTHER" id="PTHR43157:SF31">
    <property type="entry name" value="PHOSPHATIDYLINOSITOL-GLYCAN BIOSYNTHESIS CLASS F PROTEIN"/>
    <property type="match status" value="1"/>
</dbReference>
<reference evidence="3 4" key="1">
    <citation type="journal article" date="2016" name="Nat. Commun.">
        <title>Thousands of microbial genomes shed light on interconnected biogeochemical processes in an aquifer system.</title>
        <authorList>
            <person name="Anantharaman K."/>
            <person name="Brown C.T."/>
            <person name="Hug L.A."/>
            <person name="Sharon I."/>
            <person name="Castelle C.J."/>
            <person name="Probst A.J."/>
            <person name="Thomas B.C."/>
            <person name="Singh A."/>
            <person name="Wilkins M.J."/>
            <person name="Karaoz U."/>
            <person name="Brodie E.L."/>
            <person name="Williams K.H."/>
            <person name="Hubbard S.S."/>
            <person name="Banfield J.F."/>
        </authorList>
    </citation>
    <scope>NUCLEOTIDE SEQUENCE [LARGE SCALE GENOMIC DNA]</scope>
</reference>
<sequence length="286" mass="31056">MVGKICMVTGATSGIGEATALGLALQGATIIVVGRNSQKGTMVVENIKSNAGNSSVKFMHADLSSQKDIHRLSEQFKSNYQRLDVLVNNAGGKFLSRQETVDGYEMTFALNHLAYFLLTNLLIDPLKASDNARIINVSSGAHSGCSKINFDDLQFKKGYIGKKAYEHSKLANILFTYELARRLQGTGITVNAVHPGGVITNFCKNNGWISWAKHVTAHLIARNLVGPTEGAKTSVYLATSPDVEGVSGKYFSNLKAIRSSHASYDEDAARRLWDVSLELTGLPRTF</sequence>
<evidence type="ECO:0000313" key="4">
    <source>
        <dbReference type="Proteomes" id="UP000178797"/>
    </source>
</evidence>
<dbReference type="PANTHER" id="PTHR43157">
    <property type="entry name" value="PHOSPHATIDYLINOSITOL-GLYCAN BIOSYNTHESIS CLASS F PROTEIN-RELATED"/>
    <property type="match status" value="1"/>
</dbReference>
<dbReference type="AlphaFoldDB" id="A0A1F7RPE5"/>
<evidence type="ECO:0000256" key="1">
    <source>
        <dbReference type="ARBA" id="ARBA00023002"/>
    </source>
</evidence>
<dbReference type="SUPFAM" id="SSF51735">
    <property type="entry name" value="NAD(P)-binding Rossmann-fold domains"/>
    <property type="match status" value="1"/>
</dbReference>
<comment type="similarity">
    <text evidence="2">Belongs to the short-chain dehydrogenases/reductases (SDR) family.</text>
</comment>
<dbReference type="Pfam" id="PF00106">
    <property type="entry name" value="adh_short"/>
    <property type="match status" value="1"/>
</dbReference>
<dbReference type="Proteomes" id="UP000178797">
    <property type="component" value="Unassembled WGS sequence"/>
</dbReference>
<dbReference type="GO" id="GO:0016491">
    <property type="term" value="F:oxidoreductase activity"/>
    <property type="evidence" value="ECO:0007669"/>
    <property type="project" value="UniProtKB-KW"/>
</dbReference>
<dbReference type="PRINTS" id="PR00081">
    <property type="entry name" value="GDHRDH"/>
</dbReference>
<dbReference type="PRINTS" id="PR00080">
    <property type="entry name" value="SDRFAMILY"/>
</dbReference>
<evidence type="ECO:0000256" key="2">
    <source>
        <dbReference type="RuleBase" id="RU000363"/>
    </source>
</evidence>
<name>A0A1F7RPE5_9BACT</name>
<dbReference type="Gene3D" id="3.40.50.720">
    <property type="entry name" value="NAD(P)-binding Rossmann-like Domain"/>
    <property type="match status" value="1"/>
</dbReference>
<evidence type="ECO:0000313" key="3">
    <source>
        <dbReference type="EMBL" id="OGL43436.1"/>
    </source>
</evidence>
<comment type="caution">
    <text evidence="3">The sequence shown here is derived from an EMBL/GenBank/DDBJ whole genome shotgun (WGS) entry which is preliminary data.</text>
</comment>
<dbReference type="InterPro" id="IPR002347">
    <property type="entry name" value="SDR_fam"/>
</dbReference>
<protein>
    <submittedName>
        <fullName evidence="3">Short-chain dehydrogenase</fullName>
    </submittedName>
</protein>
<keyword evidence="1" id="KW-0560">Oxidoreductase</keyword>
<accession>A0A1F7RPE5</accession>
<gene>
    <name evidence="3" type="ORF">A2W05_00390</name>
</gene>
<organism evidence="3 4">
    <name type="scientific">Candidatus Schekmanbacteria bacterium RBG_16_38_10</name>
    <dbReference type="NCBI Taxonomy" id="1817879"/>
    <lineage>
        <taxon>Bacteria</taxon>
        <taxon>Candidatus Schekmaniibacteriota</taxon>
    </lineage>
</organism>
<dbReference type="EMBL" id="MGDE01000230">
    <property type="protein sequence ID" value="OGL43436.1"/>
    <property type="molecule type" value="Genomic_DNA"/>
</dbReference>
<dbReference type="CDD" id="cd05327">
    <property type="entry name" value="retinol-DH_like_SDR_c_like"/>
    <property type="match status" value="1"/>
</dbReference>